<dbReference type="Pfam" id="PF11160">
    <property type="entry name" value="Hva1_TUDOR"/>
    <property type="match status" value="1"/>
</dbReference>
<name>A0A7D7KYI8_KOCVA</name>
<dbReference type="EMBL" id="CP059343">
    <property type="protein sequence ID" value="QMS56046.1"/>
    <property type="molecule type" value="Genomic_DNA"/>
</dbReference>
<reference evidence="4" key="1">
    <citation type="submission" date="2017-08" db="EMBL/GenBank/DDBJ databases">
        <title>Draft Genome Sequence of Kocuria varians 80.</title>
        <authorList>
            <person name="Minaev M."/>
            <person name="Kurbakov K.A."/>
            <person name="Solodovnikova G.I."/>
            <person name="Kuznetsova O.A."/>
            <person name="Lisitsyn A.B."/>
        </authorList>
    </citation>
    <scope>NUCLEOTIDE SEQUENCE [LARGE SCALE GENOMIC DNA]</scope>
    <source>
        <strain evidence="4">80</strain>
    </source>
</reference>
<feature type="compositionally biased region" description="Low complexity" evidence="1">
    <location>
        <begin position="57"/>
        <end position="70"/>
    </location>
</feature>
<accession>A0A7D7KYI8</accession>
<evidence type="ECO:0000313" key="4">
    <source>
        <dbReference type="Proteomes" id="UP000216825"/>
    </source>
</evidence>
<evidence type="ECO:0000256" key="1">
    <source>
        <dbReference type="SAM" id="MobiDB-lite"/>
    </source>
</evidence>
<keyword evidence="4" id="KW-1185">Reference proteome</keyword>
<evidence type="ECO:0000313" key="3">
    <source>
        <dbReference type="EMBL" id="QMS56046.1"/>
    </source>
</evidence>
<dbReference type="Gene3D" id="2.30.30.1060">
    <property type="match status" value="1"/>
</dbReference>
<evidence type="ECO:0000259" key="2">
    <source>
        <dbReference type="Pfam" id="PF11160"/>
    </source>
</evidence>
<dbReference type="RefSeq" id="WP_094393278.1">
    <property type="nucleotide sequence ID" value="NZ_CP059343.1"/>
</dbReference>
<feature type="domain" description="Hypervirulence associated protein TUDOR" evidence="2">
    <location>
        <begin position="6"/>
        <end position="64"/>
    </location>
</feature>
<dbReference type="KEGG" id="kvr:CIB50_0000746"/>
<feature type="region of interest" description="Disordered" evidence="1">
    <location>
        <begin position="51"/>
        <end position="70"/>
    </location>
</feature>
<feature type="compositionally biased region" description="Polar residues" evidence="1">
    <location>
        <begin position="10"/>
        <end position="24"/>
    </location>
</feature>
<dbReference type="Proteomes" id="UP000216825">
    <property type="component" value="Chromosome"/>
</dbReference>
<dbReference type="AlphaFoldDB" id="A0A7D7KYI8"/>
<sequence length="70" mass="7518">MAFSTGDRVQWNTPQGPTQGTVRSTHTDEFEFKGQTFKATDGDPVHVVESEKTGSQAAHHASALEAASED</sequence>
<feature type="region of interest" description="Disordered" evidence="1">
    <location>
        <begin position="1"/>
        <end position="24"/>
    </location>
</feature>
<reference evidence="3 4" key="2">
    <citation type="submission" date="2020-07" db="EMBL/GenBank/DDBJ databases">
        <title>Genome of starter culture bacteria Kocuria salsicia reveals its technological properties and safety for usage in meat industry.</title>
        <authorList>
            <person name="Michael M."/>
            <person name="Konstantin K."/>
            <person name="Evgenii K."/>
            <person name="Galina S."/>
            <person name="Oksana K."/>
            <person name="Andrei L."/>
        </authorList>
    </citation>
    <scope>NUCLEOTIDE SEQUENCE [LARGE SCALE GENOMIC DNA]</scope>
    <source>
        <strain evidence="3 4">80</strain>
    </source>
</reference>
<organism evidence="3 4">
    <name type="scientific">Kocuria varians</name>
    <name type="common">Micrococcus varians</name>
    <dbReference type="NCBI Taxonomy" id="1272"/>
    <lineage>
        <taxon>Bacteria</taxon>
        <taxon>Bacillati</taxon>
        <taxon>Actinomycetota</taxon>
        <taxon>Actinomycetes</taxon>
        <taxon>Micrococcales</taxon>
        <taxon>Micrococcaceae</taxon>
        <taxon>Kocuria</taxon>
    </lineage>
</organism>
<dbReference type="InterPro" id="IPR021331">
    <property type="entry name" value="Hva1_TUDOR"/>
</dbReference>
<gene>
    <name evidence="3" type="ORF">CIB50_0000746</name>
</gene>
<protein>
    <recommendedName>
        <fullName evidence="2">Hypervirulence associated protein TUDOR domain-containing protein</fullName>
    </recommendedName>
</protein>
<proteinExistence type="predicted"/>